<evidence type="ECO:0000256" key="2">
    <source>
        <dbReference type="ARBA" id="ARBA00006557"/>
    </source>
</evidence>
<keyword evidence="8" id="KW-1185">Reference proteome</keyword>
<dbReference type="InterPro" id="IPR024869">
    <property type="entry name" value="FAM20"/>
</dbReference>
<evidence type="ECO:0000256" key="5">
    <source>
        <dbReference type="ARBA" id="ARBA00023180"/>
    </source>
</evidence>
<dbReference type="AlphaFoldDB" id="A0A5B7HB33"/>
<protein>
    <submittedName>
        <fullName evidence="7">Glycosaminoglycan xylosylkinase</fullName>
    </submittedName>
</protein>
<dbReference type="PANTHER" id="PTHR12450:SF14">
    <property type="entry name" value="GLYCOSAMINOGLYCAN XYLOSYLKINASE"/>
    <property type="match status" value="1"/>
</dbReference>
<dbReference type="PANTHER" id="PTHR12450">
    <property type="entry name" value="DENTIN MATRIX PROTEIN 4 PROTEIN FAM20"/>
    <property type="match status" value="1"/>
</dbReference>
<keyword evidence="7" id="KW-0808">Transferase</keyword>
<dbReference type="Proteomes" id="UP000324222">
    <property type="component" value="Unassembled WGS sequence"/>
</dbReference>
<keyword evidence="5" id="KW-0325">Glycoprotein</keyword>
<reference evidence="7 8" key="1">
    <citation type="submission" date="2019-05" db="EMBL/GenBank/DDBJ databases">
        <title>Another draft genome of Portunus trituberculatus and its Hox gene families provides insights of decapod evolution.</title>
        <authorList>
            <person name="Jeong J.-H."/>
            <person name="Song I."/>
            <person name="Kim S."/>
            <person name="Choi T."/>
            <person name="Kim D."/>
            <person name="Ryu S."/>
            <person name="Kim W."/>
        </authorList>
    </citation>
    <scope>NUCLEOTIDE SEQUENCE [LARGE SCALE GENOMIC DNA]</scope>
    <source>
        <tissue evidence="7">Muscle</tissue>
    </source>
</reference>
<evidence type="ECO:0000313" key="7">
    <source>
        <dbReference type="EMBL" id="MPC69971.1"/>
    </source>
</evidence>
<dbReference type="InterPro" id="IPR009581">
    <property type="entry name" value="FAM20_C"/>
</dbReference>
<keyword evidence="7" id="KW-0418">Kinase</keyword>
<comment type="similarity">
    <text evidence="2">Belongs to the FAM20 family.</text>
</comment>
<organism evidence="7 8">
    <name type="scientific">Portunus trituberculatus</name>
    <name type="common">Swimming crab</name>
    <name type="synonym">Neptunus trituberculatus</name>
    <dbReference type="NCBI Taxonomy" id="210409"/>
    <lineage>
        <taxon>Eukaryota</taxon>
        <taxon>Metazoa</taxon>
        <taxon>Ecdysozoa</taxon>
        <taxon>Arthropoda</taxon>
        <taxon>Crustacea</taxon>
        <taxon>Multicrustacea</taxon>
        <taxon>Malacostraca</taxon>
        <taxon>Eumalacostraca</taxon>
        <taxon>Eucarida</taxon>
        <taxon>Decapoda</taxon>
        <taxon>Pleocyemata</taxon>
        <taxon>Brachyura</taxon>
        <taxon>Eubrachyura</taxon>
        <taxon>Portunoidea</taxon>
        <taxon>Portunidae</taxon>
        <taxon>Portuninae</taxon>
        <taxon>Portunus</taxon>
    </lineage>
</organism>
<gene>
    <name evidence="7" type="primary">fam20b</name>
    <name evidence="7" type="ORF">E2C01_064204</name>
</gene>
<dbReference type="GO" id="GO:0005794">
    <property type="term" value="C:Golgi apparatus"/>
    <property type="evidence" value="ECO:0007669"/>
    <property type="project" value="UniProtKB-SubCell"/>
</dbReference>
<dbReference type="GO" id="GO:0016301">
    <property type="term" value="F:kinase activity"/>
    <property type="evidence" value="ECO:0007669"/>
    <property type="project" value="UniProtKB-KW"/>
</dbReference>
<dbReference type="EMBL" id="VSRR010030292">
    <property type="protein sequence ID" value="MPC69971.1"/>
    <property type="molecule type" value="Genomic_DNA"/>
</dbReference>
<keyword evidence="3" id="KW-0333">Golgi apparatus</keyword>
<proteinExistence type="inferred from homology"/>
<evidence type="ECO:0000256" key="1">
    <source>
        <dbReference type="ARBA" id="ARBA00004555"/>
    </source>
</evidence>
<accession>A0A5B7HB33</accession>
<dbReference type="OrthoDB" id="8583677at2759"/>
<name>A0A5B7HB33_PORTR</name>
<keyword evidence="4" id="KW-1015">Disulfide bond</keyword>
<evidence type="ECO:0000256" key="3">
    <source>
        <dbReference type="ARBA" id="ARBA00023034"/>
    </source>
</evidence>
<dbReference type="GO" id="GO:0016773">
    <property type="term" value="F:phosphotransferase activity, alcohol group as acceptor"/>
    <property type="evidence" value="ECO:0007669"/>
    <property type="project" value="TreeGrafter"/>
</dbReference>
<sequence>MRIRQTTYERLLLLSGGGLSLAMQELLNLDPLAPVLTRAHLLALDRRVFHVLAALSACRERRGSWHHILF</sequence>
<comment type="subcellular location">
    <subcellularLocation>
        <location evidence="1">Golgi apparatus</location>
    </subcellularLocation>
</comment>
<dbReference type="Pfam" id="PF06702">
    <property type="entry name" value="Fam20C"/>
    <property type="match status" value="1"/>
</dbReference>
<feature type="domain" description="FAM20 C-terminal" evidence="6">
    <location>
        <begin position="2"/>
        <end position="64"/>
    </location>
</feature>
<evidence type="ECO:0000313" key="8">
    <source>
        <dbReference type="Proteomes" id="UP000324222"/>
    </source>
</evidence>
<comment type="caution">
    <text evidence="7">The sequence shown here is derived from an EMBL/GenBank/DDBJ whole genome shotgun (WGS) entry which is preliminary data.</text>
</comment>
<evidence type="ECO:0000259" key="6">
    <source>
        <dbReference type="Pfam" id="PF06702"/>
    </source>
</evidence>
<evidence type="ECO:0000256" key="4">
    <source>
        <dbReference type="ARBA" id="ARBA00023157"/>
    </source>
</evidence>